<dbReference type="Gene3D" id="2.60.120.10">
    <property type="entry name" value="Jelly Rolls"/>
    <property type="match status" value="1"/>
</dbReference>
<dbReference type="AlphaFoldDB" id="A0A382EGG9"/>
<dbReference type="SUPFAM" id="SSF51182">
    <property type="entry name" value="RmlC-like cupins"/>
    <property type="match status" value="1"/>
</dbReference>
<accession>A0A382EGG9</accession>
<protein>
    <recommendedName>
        <fullName evidence="1">Sugar 3,4-ketoisomerase QdtA cupin domain-containing protein</fullName>
    </recommendedName>
</protein>
<organism evidence="2">
    <name type="scientific">marine metagenome</name>
    <dbReference type="NCBI Taxonomy" id="408172"/>
    <lineage>
        <taxon>unclassified sequences</taxon>
        <taxon>metagenomes</taxon>
        <taxon>ecological metagenomes</taxon>
    </lineage>
</organism>
<evidence type="ECO:0000313" key="2">
    <source>
        <dbReference type="EMBL" id="SVB49053.1"/>
    </source>
</evidence>
<evidence type="ECO:0000259" key="1">
    <source>
        <dbReference type="Pfam" id="PF05523"/>
    </source>
</evidence>
<dbReference type="EMBL" id="UINC01044089">
    <property type="protein sequence ID" value="SVB49053.1"/>
    <property type="molecule type" value="Genomic_DNA"/>
</dbReference>
<dbReference type="InterPro" id="IPR014710">
    <property type="entry name" value="RmlC-like_jellyroll"/>
</dbReference>
<feature type="domain" description="Sugar 3,4-ketoisomerase QdtA cupin" evidence="1">
    <location>
        <begin position="7"/>
        <end position="133"/>
    </location>
</feature>
<gene>
    <name evidence="2" type="ORF">METZ01_LOCUS201907</name>
</gene>
<name>A0A382EGG9_9ZZZZ</name>
<dbReference type="InterPro" id="IPR011051">
    <property type="entry name" value="RmlC_Cupin_sf"/>
</dbReference>
<sequence>MDDEYFKIIDLEKHETKDNQDQHVNGSLTVVWRDWDNIIKDELKMVYVSSVNPGEIKGPHIHTKRNSYFVCIHGEVVFIIQKKSGEYQEVHAKAETPVLVFIPKNVPTAHINTSNSVSRVLALADVSWKPNDNEMKNITFDDYNWKKWKR</sequence>
<dbReference type="InterPro" id="IPR008894">
    <property type="entry name" value="QdtA_cupin_dom"/>
</dbReference>
<proteinExistence type="predicted"/>
<reference evidence="2" key="1">
    <citation type="submission" date="2018-05" db="EMBL/GenBank/DDBJ databases">
        <authorList>
            <person name="Lanie J.A."/>
            <person name="Ng W.-L."/>
            <person name="Kazmierczak K.M."/>
            <person name="Andrzejewski T.M."/>
            <person name="Davidsen T.M."/>
            <person name="Wayne K.J."/>
            <person name="Tettelin H."/>
            <person name="Glass J.I."/>
            <person name="Rusch D."/>
            <person name="Podicherti R."/>
            <person name="Tsui H.-C.T."/>
            <person name="Winkler M.E."/>
        </authorList>
    </citation>
    <scope>NUCLEOTIDE SEQUENCE</scope>
</reference>
<dbReference type="Pfam" id="PF05523">
    <property type="entry name" value="FdtA"/>
    <property type="match status" value="1"/>
</dbReference>